<accession>I0J3E2</accession>
<proteinExistence type="predicted"/>
<name>I0J3E2_ARAHH</name>
<dbReference type="EMBL" id="HE601750">
    <property type="protein sequence ID" value="CCD74502.1"/>
    <property type="molecule type" value="Genomic_DNA"/>
</dbReference>
<protein>
    <submittedName>
        <fullName evidence="1">Uncharacterized protein</fullName>
    </submittedName>
</protein>
<organism evidence="1">
    <name type="scientific">Arabidopsis halleri subsp. halleri</name>
    <name type="common">Arabis halleri</name>
    <dbReference type="NCBI Taxonomy" id="81971"/>
    <lineage>
        <taxon>Eukaryota</taxon>
        <taxon>Viridiplantae</taxon>
        <taxon>Streptophyta</taxon>
        <taxon>Embryophyta</taxon>
        <taxon>Tracheophyta</taxon>
        <taxon>Spermatophyta</taxon>
        <taxon>Magnoliopsida</taxon>
        <taxon>eudicotyledons</taxon>
        <taxon>Gunneridae</taxon>
        <taxon>Pentapetalae</taxon>
        <taxon>rosids</taxon>
        <taxon>malvids</taxon>
        <taxon>Brassicales</taxon>
        <taxon>Brassicaceae</taxon>
        <taxon>Camelineae</taxon>
        <taxon>Arabidopsis</taxon>
    </lineage>
</organism>
<reference evidence="1" key="1">
    <citation type="journal article" date="2013" name="New Phytol.">
        <title>Plant Defensin type 1 (PDF1): protein promiscuity and expression variation within the Arabidopsis genus shed light on zinc tolerance acquisition in Arabidopsis halleri.</title>
        <authorList>
            <person name="Shahzad Z."/>
            <person name="Ranwez V."/>
            <person name="Fizames C."/>
            <person name="Marques L."/>
            <person name="Le Martret B."/>
            <person name="Alassimone J."/>
            <person name="Gode C."/>
            <person name="Lacombe E."/>
            <person name="Castillo T."/>
            <person name="Saumitou-Laprade P."/>
            <person name="Berthomieu P."/>
            <person name="Gosti F."/>
        </authorList>
    </citation>
    <scope>NUCLEOTIDE SEQUENCE</scope>
    <source>
        <tissue evidence="1">Leaves</tissue>
    </source>
</reference>
<evidence type="ECO:0000313" key="1">
    <source>
        <dbReference type="EMBL" id="CCD74502.1"/>
    </source>
</evidence>
<dbReference type="AlphaFoldDB" id="I0J3E2"/>
<sequence>MAANLGIITLADIKPFICVYTTRNAAFSYGQDRRKLVGNRRFLPISYEKYLKGIARRKQILVGNSLEISYETRS</sequence>